<dbReference type="Gene3D" id="3.90.10.10">
    <property type="entry name" value="Cytochrome C3"/>
    <property type="match status" value="2"/>
</dbReference>
<proteinExistence type="predicted"/>
<protein>
    <recommendedName>
        <fullName evidence="7">Class III cytochrome C domain-containing protein</fullName>
    </recommendedName>
</protein>
<feature type="region of interest" description="Disordered" evidence="6">
    <location>
        <begin position="235"/>
        <end position="280"/>
    </location>
</feature>
<evidence type="ECO:0000259" key="7">
    <source>
        <dbReference type="Pfam" id="PF02085"/>
    </source>
</evidence>
<feature type="domain" description="Class III cytochrome C" evidence="7">
    <location>
        <begin position="43"/>
        <end position="109"/>
    </location>
</feature>
<dbReference type="OrthoDB" id="9814800at2"/>
<keyword evidence="2" id="KW-0349">Heme</keyword>
<name>A0A845L7T3_9FIRM</name>
<dbReference type="SUPFAM" id="SSF48695">
    <property type="entry name" value="Multiheme cytochromes"/>
    <property type="match status" value="1"/>
</dbReference>
<keyword evidence="3" id="KW-0479">Metal-binding</keyword>
<evidence type="ECO:0000256" key="2">
    <source>
        <dbReference type="ARBA" id="ARBA00022617"/>
    </source>
</evidence>
<dbReference type="EMBL" id="WXEY01000007">
    <property type="protein sequence ID" value="MZP29788.1"/>
    <property type="molecule type" value="Genomic_DNA"/>
</dbReference>
<dbReference type="RefSeq" id="WP_161257902.1">
    <property type="nucleotide sequence ID" value="NZ_WXEY01000007.1"/>
</dbReference>
<dbReference type="Proteomes" id="UP000463470">
    <property type="component" value="Unassembled WGS sequence"/>
</dbReference>
<evidence type="ECO:0000256" key="5">
    <source>
        <dbReference type="ARBA" id="ARBA00023004"/>
    </source>
</evidence>
<dbReference type="InterPro" id="IPR020942">
    <property type="entry name" value="Cyt_c_III_dom"/>
</dbReference>
<dbReference type="GO" id="GO:0009055">
    <property type="term" value="F:electron transfer activity"/>
    <property type="evidence" value="ECO:0007669"/>
    <property type="project" value="InterPro"/>
</dbReference>
<dbReference type="GO" id="GO:0046872">
    <property type="term" value="F:metal ion binding"/>
    <property type="evidence" value="ECO:0007669"/>
    <property type="project" value="UniProtKB-KW"/>
</dbReference>
<dbReference type="Pfam" id="PF02085">
    <property type="entry name" value="Cytochrom_CIII"/>
    <property type="match status" value="1"/>
</dbReference>
<accession>A0A845L7T3</accession>
<evidence type="ECO:0000256" key="3">
    <source>
        <dbReference type="ARBA" id="ARBA00022723"/>
    </source>
</evidence>
<keyword evidence="1" id="KW-0813">Transport</keyword>
<organism evidence="8 9">
    <name type="scientific">Heliomicrobium undosum</name>
    <dbReference type="NCBI Taxonomy" id="121734"/>
    <lineage>
        <taxon>Bacteria</taxon>
        <taxon>Bacillati</taxon>
        <taxon>Bacillota</taxon>
        <taxon>Clostridia</taxon>
        <taxon>Eubacteriales</taxon>
        <taxon>Heliobacteriaceae</taxon>
        <taxon>Heliomicrobium</taxon>
    </lineage>
</organism>
<comment type="caution">
    <text evidence="8">The sequence shown here is derived from an EMBL/GenBank/DDBJ whole genome shotgun (WGS) entry which is preliminary data.</text>
</comment>
<keyword evidence="9" id="KW-1185">Reference proteome</keyword>
<evidence type="ECO:0000313" key="9">
    <source>
        <dbReference type="Proteomes" id="UP000463470"/>
    </source>
</evidence>
<dbReference type="GO" id="GO:0020037">
    <property type="term" value="F:heme binding"/>
    <property type="evidence" value="ECO:0007669"/>
    <property type="project" value="InterPro"/>
</dbReference>
<reference evidence="8 9" key="1">
    <citation type="submission" date="2020-01" db="EMBL/GenBank/DDBJ databases">
        <title>Whole-genome sequence of Heliobacterium undosum DSM 13378.</title>
        <authorList>
            <person name="Kyndt J.A."/>
            <person name="Meyer T.E."/>
        </authorList>
    </citation>
    <scope>NUCLEOTIDE SEQUENCE [LARGE SCALE GENOMIC DNA]</scope>
    <source>
        <strain evidence="8 9">DSM 13378</strain>
    </source>
</reference>
<evidence type="ECO:0000256" key="4">
    <source>
        <dbReference type="ARBA" id="ARBA00022982"/>
    </source>
</evidence>
<dbReference type="InterPro" id="IPR036280">
    <property type="entry name" value="Multihaem_cyt_sf"/>
</dbReference>
<dbReference type="AlphaFoldDB" id="A0A845L7T3"/>
<keyword evidence="4" id="KW-0249">Electron transport</keyword>
<evidence type="ECO:0000256" key="1">
    <source>
        <dbReference type="ARBA" id="ARBA00022448"/>
    </source>
</evidence>
<gene>
    <name evidence="8" type="ORF">GTO91_08725</name>
</gene>
<sequence length="280" mass="32006">MTPGIKKIILLSFALIAVCAVAFSLQEHMLPESFYSPGHLSEAHAENVAGCADCHRPWTKVTSESCATADCHSREKMALQMTKDLLSFHEKKQSDDCMTCHREHRGATATASAQFDHSMADIKQRCAECHEGPKNHEDAFGNDCAACHSVEAWKPATFDHSKYFRLTGDHQLSCAECHPGGDYKTYTCVSCHSESEMLREHHTSNYARIENCVECHNGKRSFTERSRRDGADSFGDFRTDRFKEEPNGEYRSDRSLREDDRIYRREDGRRSRDYREFHSH</sequence>
<evidence type="ECO:0000313" key="8">
    <source>
        <dbReference type="EMBL" id="MZP29788.1"/>
    </source>
</evidence>
<evidence type="ECO:0000256" key="6">
    <source>
        <dbReference type="SAM" id="MobiDB-lite"/>
    </source>
</evidence>
<keyword evidence="5" id="KW-0408">Iron</keyword>